<name>A0A915PVB8_9BILA</name>
<evidence type="ECO:0000313" key="1">
    <source>
        <dbReference type="Proteomes" id="UP000887581"/>
    </source>
</evidence>
<sequence length="72" mass="8473">MDEDEYKRGKTLAVIFWLQGSWVSKIADRRKRRKVKRNMSKKELQKSGLVEGSAEYSDDYYSEITGSVRYTC</sequence>
<proteinExistence type="predicted"/>
<reference evidence="2" key="1">
    <citation type="submission" date="2022-11" db="UniProtKB">
        <authorList>
            <consortium name="WormBaseParasite"/>
        </authorList>
    </citation>
    <scope>IDENTIFICATION</scope>
</reference>
<dbReference type="AlphaFoldDB" id="A0A915PVB8"/>
<protein>
    <submittedName>
        <fullName evidence="2">Uncharacterized protein</fullName>
    </submittedName>
</protein>
<evidence type="ECO:0000313" key="2">
    <source>
        <dbReference type="WBParaSite" id="sdigi.contig482.g8587.t1"/>
    </source>
</evidence>
<dbReference type="Proteomes" id="UP000887581">
    <property type="component" value="Unplaced"/>
</dbReference>
<keyword evidence="1" id="KW-1185">Reference proteome</keyword>
<dbReference type="WBParaSite" id="sdigi.contig482.g8587.t1">
    <property type="protein sequence ID" value="sdigi.contig482.g8587.t1"/>
    <property type="gene ID" value="sdigi.contig482.g8587"/>
</dbReference>
<organism evidence="1 2">
    <name type="scientific">Setaria digitata</name>
    <dbReference type="NCBI Taxonomy" id="48799"/>
    <lineage>
        <taxon>Eukaryota</taxon>
        <taxon>Metazoa</taxon>
        <taxon>Ecdysozoa</taxon>
        <taxon>Nematoda</taxon>
        <taxon>Chromadorea</taxon>
        <taxon>Rhabditida</taxon>
        <taxon>Spirurina</taxon>
        <taxon>Spiruromorpha</taxon>
        <taxon>Filarioidea</taxon>
        <taxon>Setariidae</taxon>
        <taxon>Setaria</taxon>
    </lineage>
</organism>
<accession>A0A915PVB8</accession>